<organism evidence="6 7">
    <name type="scientific">Actinomadura napierensis</name>
    <dbReference type="NCBI Taxonomy" id="267854"/>
    <lineage>
        <taxon>Bacteria</taxon>
        <taxon>Bacillati</taxon>
        <taxon>Actinomycetota</taxon>
        <taxon>Actinomycetes</taxon>
        <taxon>Streptosporangiales</taxon>
        <taxon>Thermomonosporaceae</taxon>
        <taxon>Actinomadura</taxon>
    </lineage>
</organism>
<dbReference type="InterPro" id="IPR036390">
    <property type="entry name" value="WH_DNA-bd_sf"/>
</dbReference>
<evidence type="ECO:0000313" key="7">
    <source>
        <dbReference type="Proteomes" id="UP001501020"/>
    </source>
</evidence>
<dbReference type="PANTHER" id="PTHR30346:SF29">
    <property type="entry name" value="LYSR SUBSTRATE-BINDING"/>
    <property type="match status" value="1"/>
</dbReference>
<dbReference type="SUPFAM" id="SSF46785">
    <property type="entry name" value="Winged helix' DNA-binding domain"/>
    <property type="match status" value="1"/>
</dbReference>
<gene>
    <name evidence="6" type="ORF">GCM10009727_45970</name>
</gene>
<dbReference type="SUPFAM" id="SSF53850">
    <property type="entry name" value="Periplasmic binding protein-like II"/>
    <property type="match status" value="1"/>
</dbReference>
<dbReference type="Gene3D" id="3.40.190.290">
    <property type="match status" value="1"/>
</dbReference>
<evidence type="ECO:0000256" key="2">
    <source>
        <dbReference type="ARBA" id="ARBA00023015"/>
    </source>
</evidence>
<evidence type="ECO:0000256" key="4">
    <source>
        <dbReference type="ARBA" id="ARBA00023163"/>
    </source>
</evidence>
<dbReference type="Pfam" id="PF00126">
    <property type="entry name" value="HTH_1"/>
    <property type="match status" value="1"/>
</dbReference>
<keyword evidence="4" id="KW-0804">Transcription</keyword>
<comment type="similarity">
    <text evidence="1">Belongs to the LysR transcriptional regulatory family.</text>
</comment>
<keyword evidence="7" id="KW-1185">Reference proteome</keyword>
<sequence>MISDATISDTYLVDPHLLRTFVTVVRTGSFSAAAAELGYTQAAVSQQIAALENDLKVTLLHRRPVGTTEAGARLLEHAGPILLRLQAARSEIVRMSGAPRSRLRIGASPLAAAHIAMPLAGARRANPRVEAAVRVMARTEIDVAVAAGDLDIGLVDGIAAPNDPLRLTDTVPLAAVAVAERPLALALPSAHPLASRPGVDLGDLVDALWLDVPDVAVPLPALRRAVGSRDGFTASLTCEGGDLPLLLALIAAGHGLAVLPAGLARGEGLAEVPVRAPRVLHRTELLHSRATDPATAAFVSALS</sequence>
<dbReference type="InterPro" id="IPR005119">
    <property type="entry name" value="LysR_subst-bd"/>
</dbReference>
<dbReference type="PRINTS" id="PR00039">
    <property type="entry name" value="HTHLYSR"/>
</dbReference>
<dbReference type="Proteomes" id="UP001501020">
    <property type="component" value="Unassembled WGS sequence"/>
</dbReference>
<dbReference type="Pfam" id="PF03466">
    <property type="entry name" value="LysR_substrate"/>
    <property type="match status" value="1"/>
</dbReference>
<evidence type="ECO:0000313" key="6">
    <source>
        <dbReference type="EMBL" id="GAA2145455.1"/>
    </source>
</evidence>
<keyword evidence="2" id="KW-0805">Transcription regulation</keyword>
<evidence type="ECO:0000259" key="5">
    <source>
        <dbReference type="PROSITE" id="PS50931"/>
    </source>
</evidence>
<protein>
    <submittedName>
        <fullName evidence="6">LysR family transcriptional regulator</fullName>
    </submittedName>
</protein>
<reference evidence="7" key="1">
    <citation type="journal article" date="2019" name="Int. J. Syst. Evol. Microbiol.">
        <title>The Global Catalogue of Microorganisms (GCM) 10K type strain sequencing project: providing services to taxonomists for standard genome sequencing and annotation.</title>
        <authorList>
            <consortium name="The Broad Institute Genomics Platform"/>
            <consortium name="The Broad Institute Genome Sequencing Center for Infectious Disease"/>
            <person name="Wu L."/>
            <person name="Ma J."/>
        </authorList>
    </citation>
    <scope>NUCLEOTIDE SEQUENCE [LARGE SCALE GENOMIC DNA]</scope>
    <source>
        <strain evidence="7">JCM 13850</strain>
    </source>
</reference>
<dbReference type="PANTHER" id="PTHR30346">
    <property type="entry name" value="TRANSCRIPTIONAL DUAL REGULATOR HCAR-RELATED"/>
    <property type="match status" value="1"/>
</dbReference>
<keyword evidence="3" id="KW-0238">DNA-binding</keyword>
<name>A0ABP5LHM5_9ACTN</name>
<feature type="domain" description="HTH lysR-type" evidence="5">
    <location>
        <begin position="13"/>
        <end position="68"/>
    </location>
</feature>
<dbReference type="InterPro" id="IPR036388">
    <property type="entry name" value="WH-like_DNA-bd_sf"/>
</dbReference>
<evidence type="ECO:0000256" key="3">
    <source>
        <dbReference type="ARBA" id="ARBA00023125"/>
    </source>
</evidence>
<dbReference type="EMBL" id="BAAAMR010000041">
    <property type="protein sequence ID" value="GAA2145455.1"/>
    <property type="molecule type" value="Genomic_DNA"/>
</dbReference>
<dbReference type="InterPro" id="IPR000847">
    <property type="entry name" value="LysR_HTH_N"/>
</dbReference>
<proteinExistence type="inferred from homology"/>
<dbReference type="PROSITE" id="PS50931">
    <property type="entry name" value="HTH_LYSR"/>
    <property type="match status" value="1"/>
</dbReference>
<dbReference type="Gene3D" id="1.10.10.10">
    <property type="entry name" value="Winged helix-like DNA-binding domain superfamily/Winged helix DNA-binding domain"/>
    <property type="match status" value="1"/>
</dbReference>
<accession>A0ABP5LHM5</accession>
<comment type="caution">
    <text evidence="6">The sequence shown here is derived from an EMBL/GenBank/DDBJ whole genome shotgun (WGS) entry which is preliminary data.</text>
</comment>
<evidence type="ECO:0000256" key="1">
    <source>
        <dbReference type="ARBA" id="ARBA00009437"/>
    </source>
</evidence>